<dbReference type="EMBL" id="CP001339">
    <property type="protein sequence ID" value="ACL73057.1"/>
    <property type="molecule type" value="Genomic_DNA"/>
</dbReference>
<gene>
    <name evidence="1" type="ordered locus">Tgr7_1976</name>
</gene>
<name>B8GT42_THISH</name>
<evidence type="ECO:0000313" key="1">
    <source>
        <dbReference type="EMBL" id="ACL73057.1"/>
    </source>
</evidence>
<dbReference type="KEGG" id="tgr:Tgr7_1976"/>
<sequence length="33" mass="3817">MYRLDKDRVLILAVMHGSRDVTGQDDKPWGKES</sequence>
<dbReference type="AlphaFoldDB" id="B8GT42"/>
<organism evidence="1 2">
    <name type="scientific">Thioalkalivibrio sulfidiphilus (strain HL-EbGR7)</name>
    <dbReference type="NCBI Taxonomy" id="396588"/>
    <lineage>
        <taxon>Bacteria</taxon>
        <taxon>Pseudomonadati</taxon>
        <taxon>Pseudomonadota</taxon>
        <taxon>Gammaproteobacteria</taxon>
        <taxon>Chromatiales</taxon>
        <taxon>Ectothiorhodospiraceae</taxon>
        <taxon>Thioalkalivibrio</taxon>
    </lineage>
</organism>
<evidence type="ECO:0008006" key="3">
    <source>
        <dbReference type="Google" id="ProtNLM"/>
    </source>
</evidence>
<evidence type="ECO:0000313" key="2">
    <source>
        <dbReference type="Proteomes" id="UP000002383"/>
    </source>
</evidence>
<dbReference type="HOGENOM" id="CLU_3384305_0_0_6"/>
<dbReference type="OrthoDB" id="9798046at2"/>
<accession>B8GT42</accession>
<dbReference type="Proteomes" id="UP000002383">
    <property type="component" value="Chromosome"/>
</dbReference>
<reference evidence="1 2" key="1">
    <citation type="journal article" date="2011" name="Stand. Genomic Sci.">
        <title>Complete genome sequence of 'Thioalkalivibrio sulfidophilus' HL-EbGr7.</title>
        <authorList>
            <person name="Muyzer G."/>
            <person name="Sorokin D.Y."/>
            <person name="Mavromatis K."/>
            <person name="Lapidus A."/>
            <person name="Clum A."/>
            <person name="Ivanova N."/>
            <person name="Pati A."/>
            <person name="d'Haeseleer P."/>
            <person name="Woyke T."/>
            <person name="Kyrpides N.C."/>
        </authorList>
    </citation>
    <scope>NUCLEOTIDE SEQUENCE [LARGE SCALE GENOMIC DNA]</scope>
    <source>
        <strain evidence="1 2">HL-EbGR7</strain>
    </source>
</reference>
<keyword evidence="2" id="KW-1185">Reference proteome</keyword>
<proteinExistence type="predicted"/>
<protein>
    <recommendedName>
        <fullName evidence="3">Plasmid stabilization system</fullName>
    </recommendedName>
</protein>